<evidence type="ECO:0000256" key="3">
    <source>
        <dbReference type="ARBA" id="ARBA00004614"/>
    </source>
</evidence>
<keyword evidence="10" id="KW-0072">Autophagy</keyword>
<dbReference type="GO" id="GO:0005886">
    <property type="term" value="C:plasma membrane"/>
    <property type="evidence" value="ECO:0007669"/>
    <property type="project" value="UniProtKB-SubCell"/>
</dbReference>
<dbReference type="InterPro" id="IPR022065">
    <property type="entry name" value="Uncharacterised_TMEM59"/>
</dbReference>
<evidence type="ECO:0000256" key="5">
    <source>
        <dbReference type="ARBA" id="ARBA00022475"/>
    </source>
</evidence>
<proteinExistence type="inferred from homology"/>
<evidence type="ECO:0000256" key="18">
    <source>
        <dbReference type="ARBA" id="ARBA00045285"/>
    </source>
</evidence>
<evidence type="ECO:0000256" key="16">
    <source>
        <dbReference type="ARBA" id="ARBA00038589"/>
    </source>
</evidence>
<evidence type="ECO:0000256" key="10">
    <source>
        <dbReference type="ARBA" id="ARBA00023006"/>
    </source>
</evidence>
<dbReference type="AlphaFoldDB" id="A0A6A1Q533"/>
<evidence type="ECO:0000256" key="14">
    <source>
        <dbReference type="ARBA" id="ARBA00023228"/>
    </source>
</evidence>
<keyword evidence="21" id="KW-1185">Reference proteome</keyword>
<dbReference type="Pfam" id="PF12280">
    <property type="entry name" value="BSMAP"/>
    <property type="match status" value="1"/>
</dbReference>
<gene>
    <name evidence="20" type="ORF">E2I00_001165</name>
</gene>
<evidence type="ECO:0000313" key="20">
    <source>
        <dbReference type="EMBL" id="KAB0402039.1"/>
    </source>
</evidence>
<dbReference type="PANTHER" id="PTHR28652:SF3">
    <property type="entry name" value="TRANSMEMBRANE PROTEIN 59"/>
    <property type="match status" value="1"/>
</dbReference>
<dbReference type="PANTHER" id="PTHR28652">
    <property type="entry name" value="TRANSMEMBRANE PROTEIN 59-LIKE PROTEIN"/>
    <property type="match status" value="1"/>
</dbReference>
<keyword evidence="11" id="KW-0333">Golgi apparatus</keyword>
<dbReference type="Proteomes" id="UP000437017">
    <property type="component" value="Unassembled WGS sequence"/>
</dbReference>
<dbReference type="GO" id="GO:0031902">
    <property type="term" value="C:late endosome membrane"/>
    <property type="evidence" value="ECO:0007669"/>
    <property type="project" value="UniProtKB-SubCell"/>
</dbReference>
<dbReference type="GO" id="GO:0005765">
    <property type="term" value="C:lysosomal membrane"/>
    <property type="evidence" value="ECO:0007669"/>
    <property type="project" value="UniProtKB-SubCell"/>
</dbReference>
<dbReference type="OrthoDB" id="9681007at2759"/>
<comment type="similarity">
    <text evidence="4">Belongs to the TMEM59 family.</text>
</comment>
<organism evidence="20 21">
    <name type="scientific">Balaenoptera physalus</name>
    <name type="common">Fin whale</name>
    <name type="synonym">Balaena physalus</name>
    <dbReference type="NCBI Taxonomy" id="9770"/>
    <lineage>
        <taxon>Eukaryota</taxon>
        <taxon>Metazoa</taxon>
        <taxon>Chordata</taxon>
        <taxon>Craniata</taxon>
        <taxon>Vertebrata</taxon>
        <taxon>Euteleostomi</taxon>
        <taxon>Mammalia</taxon>
        <taxon>Eutheria</taxon>
        <taxon>Laurasiatheria</taxon>
        <taxon>Artiodactyla</taxon>
        <taxon>Whippomorpha</taxon>
        <taxon>Cetacea</taxon>
        <taxon>Mysticeti</taxon>
        <taxon>Balaenopteridae</taxon>
        <taxon>Balaenoptera</taxon>
    </lineage>
</organism>
<evidence type="ECO:0000256" key="12">
    <source>
        <dbReference type="ARBA" id="ARBA00023136"/>
    </source>
</evidence>
<protein>
    <recommendedName>
        <fullName evidence="17">Transmembrane protein 59</fullName>
    </recommendedName>
</protein>
<keyword evidence="13" id="KW-0325">Glycoprotein</keyword>
<evidence type="ECO:0000256" key="4">
    <source>
        <dbReference type="ARBA" id="ARBA00009643"/>
    </source>
</evidence>
<dbReference type="GO" id="GO:0010508">
    <property type="term" value="P:positive regulation of autophagy"/>
    <property type="evidence" value="ECO:0007669"/>
    <property type="project" value="TreeGrafter"/>
</dbReference>
<evidence type="ECO:0000256" key="11">
    <source>
        <dbReference type="ARBA" id="ARBA00023034"/>
    </source>
</evidence>
<evidence type="ECO:0000256" key="8">
    <source>
        <dbReference type="ARBA" id="ARBA00022753"/>
    </source>
</evidence>
<evidence type="ECO:0000256" key="6">
    <source>
        <dbReference type="ARBA" id="ARBA00022692"/>
    </source>
</evidence>
<comment type="caution">
    <text evidence="20">The sequence shown here is derived from an EMBL/GenBank/DDBJ whole genome shotgun (WGS) entry which is preliminary data.</text>
</comment>
<keyword evidence="12" id="KW-0472">Membrane</keyword>
<dbReference type="GO" id="GO:0000139">
    <property type="term" value="C:Golgi membrane"/>
    <property type="evidence" value="ECO:0007669"/>
    <property type="project" value="UniProtKB-SubCell"/>
</dbReference>
<comment type="subcellular location">
    <subcellularLocation>
        <location evidence="1">Cell membrane</location>
        <topology evidence="1">Single-pass type I membrane protein</topology>
    </subcellularLocation>
    <subcellularLocation>
        <location evidence="3">Golgi apparatus membrane</location>
        <topology evidence="3">Single-pass type I membrane protein</topology>
    </subcellularLocation>
    <subcellularLocation>
        <location evidence="15">Late endosome membrane</location>
        <topology evidence="15">Single-pass type I membrane protein</topology>
    </subcellularLocation>
    <subcellularLocation>
        <location evidence="2">Lysosome membrane</location>
        <topology evidence="2">Single-pass type I membrane protein</topology>
    </subcellularLocation>
</comment>
<name>A0A6A1Q533_BALPH</name>
<feature type="chain" id="PRO_5025681629" description="Transmembrane protein 59" evidence="19">
    <location>
        <begin position="29"/>
        <end position="241"/>
    </location>
</feature>
<keyword evidence="14" id="KW-0458">Lysosome</keyword>
<keyword evidence="7 19" id="KW-0732">Signal</keyword>
<evidence type="ECO:0000313" key="21">
    <source>
        <dbReference type="Proteomes" id="UP000437017"/>
    </source>
</evidence>
<keyword evidence="9" id="KW-1133">Transmembrane helix</keyword>
<keyword evidence="8" id="KW-0967">Endosome</keyword>
<keyword evidence="5" id="KW-1003">Cell membrane</keyword>
<evidence type="ECO:0000256" key="17">
    <source>
        <dbReference type="ARBA" id="ARBA00039377"/>
    </source>
</evidence>
<evidence type="ECO:0000256" key="13">
    <source>
        <dbReference type="ARBA" id="ARBA00023180"/>
    </source>
</evidence>
<keyword evidence="6" id="KW-0812">Transmembrane</keyword>
<reference evidence="20 21" key="1">
    <citation type="journal article" date="2019" name="PLoS ONE">
        <title>Genomic analyses reveal an absence of contemporary introgressive admixture between fin whales and blue whales, despite known hybrids.</title>
        <authorList>
            <person name="Westbury M.V."/>
            <person name="Petersen B."/>
            <person name="Lorenzen E.D."/>
        </authorList>
    </citation>
    <scope>NUCLEOTIDE SEQUENCE [LARGE SCALE GENOMIC DNA]</scope>
    <source>
        <strain evidence="20">FinWhale-01</strain>
    </source>
</reference>
<evidence type="ECO:0000256" key="1">
    <source>
        <dbReference type="ARBA" id="ARBA00004251"/>
    </source>
</evidence>
<evidence type="ECO:0000256" key="15">
    <source>
        <dbReference type="ARBA" id="ARBA00037817"/>
    </source>
</evidence>
<feature type="signal peptide" evidence="19">
    <location>
        <begin position="1"/>
        <end position="28"/>
    </location>
</feature>
<dbReference type="EMBL" id="SGJD01001089">
    <property type="protein sequence ID" value="KAB0402039.1"/>
    <property type="molecule type" value="Genomic_DNA"/>
</dbReference>
<evidence type="ECO:0000256" key="7">
    <source>
        <dbReference type="ARBA" id="ARBA00022729"/>
    </source>
</evidence>
<accession>A0A6A1Q533</accession>
<comment type="function">
    <text evidence="18">Acts as a regulator of autophagy in response to S.aureus infection by promoting activation of LC3 (MAP1LC3A, MAP1LC3B or MAP1LC3C). Acts by interacting with ATG16L1, leading to promote a functional complex between LC3 and ATG16L1 and promoting LC3 lipidation and subsequent activation of autophagy. Modulates the O-glycosylation and complex N-glycosylation steps occurring during the Golgi maturation of several proteins such as APP, BACE1, SEAP or PRNP. Inhibits APP transport to the cell surface and further shedding.</text>
</comment>
<evidence type="ECO:0000256" key="9">
    <source>
        <dbReference type="ARBA" id="ARBA00022989"/>
    </source>
</evidence>
<evidence type="ECO:0000256" key="2">
    <source>
        <dbReference type="ARBA" id="ARBA00004352"/>
    </source>
</evidence>
<dbReference type="GO" id="GO:0006914">
    <property type="term" value="P:autophagy"/>
    <property type="evidence" value="ECO:0007669"/>
    <property type="project" value="UniProtKB-KW"/>
</dbReference>
<sequence>MAAPKGSLWVRAQLGLSPLLLLLTTALTGDSGTTSAEAFDSVLGDTASCHRACQLTYPSHTYSKEEELYACQRGCRLFSICQFVDDGIDLNRTKLECESACTEAYSQSDEQYVCHLGCQNQLPFAELRQEQLMSLMPKMHLVFPLTLVRMVLLWICCATVATAVEQYVASEKLSIYGDLEFREDHQMEDHPRIRVYKDCTGPTQEAPGHLGKKKVYQASFAGHNLILRLPRTDAALDVWNI</sequence>
<comment type="subunit">
    <text evidence="16">Interacts with ATG16L1 (via WD repeats).</text>
</comment>
<evidence type="ECO:0000256" key="19">
    <source>
        <dbReference type="SAM" id="SignalP"/>
    </source>
</evidence>